<name>A0A1V2I8E2_9ACTN</name>
<dbReference type="RefSeq" id="WP_081438475.1">
    <property type="nucleotide sequence ID" value="NZ_MOMC01000040.1"/>
</dbReference>
<proteinExistence type="predicted"/>
<comment type="caution">
    <text evidence="2">The sequence shown here is derived from an EMBL/GenBank/DDBJ whole genome shotgun (WGS) entry which is preliminary data.</text>
</comment>
<dbReference type="SUPFAM" id="SSF52980">
    <property type="entry name" value="Restriction endonuclease-like"/>
    <property type="match status" value="1"/>
</dbReference>
<dbReference type="STRING" id="1834516.BL253_19585"/>
<gene>
    <name evidence="2" type="ORF">BL253_19585</name>
</gene>
<dbReference type="OrthoDB" id="5143202at2"/>
<evidence type="ECO:0000313" key="3">
    <source>
        <dbReference type="Proteomes" id="UP000188929"/>
    </source>
</evidence>
<keyword evidence="3" id="KW-1185">Reference proteome</keyword>
<accession>A0A1V2I8E2</accession>
<evidence type="ECO:0008006" key="4">
    <source>
        <dbReference type="Google" id="ProtNLM"/>
    </source>
</evidence>
<feature type="compositionally biased region" description="Polar residues" evidence="1">
    <location>
        <begin position="199"/>
        <end position="214"/>
    </location>
</feature>
<protein>
    <recommendedName>
        <fullName evidence="4">DUF559 domain-containing protein</fullName>
    </recommendedName>
</protein>
<dbReference type="AlphaFoldDB" id="A0A1V2I8E2"/>
<evidence type="ECO:0000313" key="2">
    <source>
        <dbReference type="EMBL" id="ONH28396.1"/>
    </source>
</evidence>
<dbReference type="Proteomes" id="UP000188929">
    <property type="component" value="Unassembled WGS sequence"/>
</dbReference>
<dbReference type="Gene3D" id="3.40.960.10">
    <property type="entry name" value="VSR Endonuclease"/>
    <property type="match status" value="1"/>
</dbReference>
<evidence type="ECO:0000256" key="1">
    <source>
        <dbReference type="SAM" id="MobiDB-lite"/>
    </source>
</evidence>
<organism evidence="2 3">
    <name type="scientific">Pseudofrankia asymbiotica</name>
    <dbReference type="NCBI Taxonomy" id="1834516"/>
    <lineage>
        <taxon>Bacteria</taxon>
        <taxon>Bacillati</taxon>
        <taxon>Actinomycetota</taxon>
        <taxon>Actinomycetes</taxon>
        <taxon>Frankiales</taxon>
        <taxon>Frankiaceae</taxon>
        <taxon>Pseudofrankia</taxon>
    </lineage>
</organism>
<dbReference type="EMBL" id="MOMC01000040">
    <property type="protein sequence ID" value="ONH28396.1"/>
    <property type="molecule type" value="Genomic_DNA"/>
</dbReference>
<feature type="region of interest" description="Disordered" evidence="1">
    <location>
        <begin position="196"/>
        <end position="223"/>
    </location>
</feature>
<dbReference type="InterPro" id="IPR011335">
    <property type="entry name" value="Restrct_endonuc-II-like"/>
</dbReference>
<sequence length="275" mass="29679">MLAALATHPDAIVCGITAARLLGFGSVVDAADDEPVHLLVPDRGSRRSARGVVLKPRRGALSPDDIVVMSDIPMTSPALTLADLVLAADTREDAVSLMDAALRSGTLTDVTLARAASAWRPGCRRVGAWWALADGRSESVLETLTRLLLVDHDLAPEELQYLVRDDDNRFVARVDLAYPSDRVAVEADGARFHGHATRVRSSGSIPPRSGTAQGSVPHDPEPLFRDRRRQNALTRLGWKIVRVTWADVTDRPPEVVHDVQGALRTLPPGPGQALQ</sequence>
<reference evidence="3" key="1">
    <citation type="submission" date="2016-10" db="EMBL/GenBank/DDBJ databases">
        <title>Frankia sp. NRRL B-16386 Genome sequencing.</title>
        <authorList>
            <person name="Ghodhbane-Gtari F."/>
            <person name="Swanson E."/>
            <person name="Gueddou A."/>
            <person name="Hezbri K."/>
            <person name="Ktari K."/>
            <person name="Nouioui I."/>
            <person name="Morris K."/>
            <person name="Simpson S."/>
            <person name="Abebe-Akele F."/>
            <person name="Thomas K."/>
            <person name="Gtari M."/>
            <person name="Tisa L.S."/>
        </authorList>
    </citation>
    <scope>NUCLEOTIDE SEQUENCE [LARGE SCALE GENOMIC DNA]</scope>
    <source>
        <strain evidence="3">NRRL B-16386</strain>
    </source>
</reference>